<feature type="transmembrane region" description="Helical" evidence="1">
    <location>
        <begin position="163"/>
        <end position="183"/>
    </location>
</feature>
<feature type="transmembrane region" description="Helical" evidence="1">
    <location>
        <begin position="102"/>
        <end position="121"/>
    </location>
</feature>
<proteinExistence type="predicted"/>
<keyword evidence="1" id="KW-0812">Transmembrane</keyword>
<dbReference type="Proteomes" id="UP000074294">
    <property type="component" value="Unassembled WGS sequence"/>
</dbReference>
<evidence type="ECO:0000313" key="2">
    <source>
        <dbReference type="EMBL" id="KUO42506.1"/>
    </source>
</evidence>
<accession>A0A147K128</accession>
<name>A0A147K128_HADYE</name>
<organism evidence="2 3">
    <name type="scientific">Hadarchaeum yellowstonense</name>
    <dbReference type="NCBI Taxonomy" id="1776334"/>
    <lineage>
        <taxon>Archaea</taxon>
        <taxon>Methanobacteriati</taxon>
        <taxon>Candidatus Hadarchaeota</taxon>
        <taxon>Candidatus Hadarchaeia</taxon>
        <taxon>Candidatus Hadarchaeales</taxon>
        <taxon>Candidatus Hadarchaeaceae</taxon>
        <taxon>Candidatus Hadarchaeum</taxon>
    </lineage>
</organism>
<protein>
    <submittedName>
        <fullName evidence="2">Uncharacterized protein</fullName>
    </submittedName>
</protein>
<sequence length="192" mass="21083">MPSERSELRPNLSVLALLSFIAAFLIARAFTTLYPNVVLVSGGFHIHHFWFGLAMMAIGGWLGITYRDERADRLAAILFGAGGGLIGDEVGLLLTFGDYRTGLTYTLVVTFVIFSSVLIFLNRYHRVIRLEFTRFLSSNASLYFGVFLAAVSIAFIAETDDLAITAASIALTVIALGIILAYVRKRLRAGRL</sequence>
<keyword evidence="1" id="KW-1133">Transmembrane helix</keyword>
<feature type="transmembrane region" description="Helical" evidence="1">
    <location>
        <begin position="12"/>
        <end position="34"/>
    </location>
</feature>
<feature type="transmembrane region" description="Helical" evidence="1">
    <location>
        <begin position="76"/>
        <end position="96"/>
    </location>
</feature>
<evidence type="ECO:0000313" key="3">
    <source>
        <dbReference type="Proteomes" id="UP000074294"/>
    </source>
</evidence>
<feature type="transmembrane region" description="Helical" evidence="1">
    <location>
        <begin position="46"/>
        <end position="64"/>
    </location>
</feature>
<feature type="transmembrane region" description="Helical" evidence="1">
    <location>
        <begin position="141"/>
        <end position="157"/>
    </location>
</feature>
<dbReference type="EMBL" id="LQMQ01000005">
    <property type="protein sequence ID" value="KUO42506.1"/>
    <property type="molecule type" value="Genomic_DNA"/>
</dbReference>
<gene>
    <name evidence="2" type="ORF">APZ16_04235</name>
</gene>
<comment type="caution">
    <text evidence="2">The sequence shown here is derived from an EMBL/GenBank/DDBJ whole genome shotgun (WGS) entry which is preliminary data.</text>
</comment>
<dbReference type="AlphaFoldDB" id="A0A147K128"/>
<evidence type="ECO:0000256" key="1">
    <source>
        <dbReference type="SAM" id="Phobius"/>
    </source>
</evidence>
<reference evidence="2 3" key="1">
    <citation type="journal article" date="2016" name="Nat. Microbiol.">
        <title>Genomic inference of the metabolism of cosmopolitan subsurface Archaea, Hadesarchaea.</title>
        <authorList>
            <person name="Baker B.J."/>
            <person name="Saw J.H."/>
            <person name="Lind A.E."/>
            <person name="Lazar C.S."/>
            <person name="Hinrichs K.-U."/>
            <person name="Teske A.P."/>
            <person name="Ettema T.J."/>
        </authorList>
    </citation>
    <scope>NUCLEOTIDE SEQUENCE [LARGE SCALE GENOMIC DNA]</scope>
</reference>
<keyword evidence="1" id="KW-0472">Membrane</keyword>